<keyword evidence="1" id="KW-0472">Membrane</keyword>
<feature type="transmembrane region" description="Helical" evidence="1">
    <location>
        <begin position="88"/>
        <end position="106"/>
    </location>
</feature>
<accession>A0A1M6F2H9</accession>
<proteinExistence type="predicted"/>
<feature type="transmembrane region" description="Helical" evidence="1">
    <location>
        <begin position="258"/>
        <end position="276"/>
    </location>
</feature>
<feature type="transmembrane region" description="Helical" evidence="1">
    <location>
        <begin position="383"/>
        <end position="402"/>
    </location>
</feature>
<evidence type="ECO:0000313" key="2">
    <source>
        <dbReference type="EMBL" id="SHI91880.1"/>
    </source>
</evidence>
<dbReference type="EMBL" id="FQZP01000015">
    <property type="protein sequence ID" value="SHI91880.1"/>
    <property type="molecule type" value="Genomic_DNA"/>
</dbReference>
<feature type="transmembrane region" description="Helical" evidence="1">
    <location>
        <begin position="34"/>
        <end position="53"/>
    </location>
</feature>
<organism evidence="2 3">
    <name type="scientific">Thermoclostridium caenicola</name>
    <dbReference type="NCBI Taxonomy" id="659425"/>
    <lineage>
        <taxon>Bacteria</taxon>
        <taxon>Bacillati</taxon>
        <taxon>Bacillota</taxon>
        <taxon>Clostridia</taxon>
        <taxon>Eubacteriales</taxon>
        <taxon>Oscillospiraceae</taxon>
        <taxon>Thermoclostridium</taxon>
    </lineage>
</organism>
<keyword evidence="1" id="KW-0812">Transmembrane</keyword>
<sequence length="676" mass="77696">MNAYLIVAIACGLGAAMLALLAVRQQKASLGGKSLRSGSGIITAFLIYLYAILNRCRFSRYILHYIRKRLEFYTHFDERTVRRKTASVFLITVSAFVMLVLFFWLITRDPGMLLIFVLVLLLLGDTVMDIFVSHIHIRLLKQQLVYHELLRHKYYELKSVEDAQSEACEALNKRGLYEIYMQAERISDILSGADQETGLEHYYEVAPNKYLKLLAGMIYITREYGDTWKDGGSVFVRGISHLSGEIRAEIFKRERLRFALRSLNVISLLPIFFIKPLRQWAGNSFTPLDNFYNSRVGIVLGLGTIIAALAACMALRRIQRFDGPERLYGERKSLVNRLYDMGLYAVVDRLVPGNYTTKRAKLESLIKGSMSGINIRILYTRRILAGLAAFIIGLALFIGLNLNYAHRILHVPEIPRGYLGGRLSDAEYEKLQEITDMDRNILTRIRHKPDEALIREALAEEGIQDQAAQDLAVQRILDKCHRLGNCKFKWYELLLCLLFFVLGYQIPVLNLRFLKAVRRIDMEEEVAQFHTIILMLKDMNRIHVEEILEWMEMFSVQFKDPIQKCLANFSSGSEEALEQLKEDVAFPPLDGIIENLQLANEELGVQKAFEELEDEMRYNQEKRKELNEHIVESRKNLGNIVGFLPVYALIILYLIVPMVVTGMQSISAFYEQLSGF</sequence>
<gene>
    <name evidence="2" type="ORF">SAMN05444373_10156</name>
</gene>
<feature type="transmembrane region" description="Helical" evidence="1">
    <location>
        <begin position="640"/>
        <end position="660"/>
    </location>
</feature>
<keyword evidence="1" id="KW-1133">Transmembrane helix</keyword>
<reference evidence="2 3" key="1">
    <citation type="submission" date="2016-11" db="EMBL/GenBank/DDBJ databases">
        <authorList>
            <person name="Varghese N."/>
            <person name="Submissions S."/>
        </authorList>
    </citation>
    <scope>NUCLEOTIDE SEQUENCE [LARGE SCALE GENOMIC DNA]</scope>
    <source>
        <strain evidence="2 3">DSM 19027</strain>
    </source>
</reference>
<feature type="transmembrane region" description="Helical" evidence="1">
    <location>
        <begin position="490"/>
        <end position="509"/>
    </location>
</feature>
<feature type="transmembrane region" description="Helical" evidence="1">
    <location>
        <begin position="112"/>
        <end position="132"/>
    </location>
</feature>
<feature type="transmembrane region" description="Helical" evidence="1">
    <location>
        <begin position="296"/>
        <end position="315"/>
    </location>
</feature>
<dbReference type="OrthoDB" id="2662505at2"/>
<keyword evidence="3" id="KW-1185">Reference proteome</keyword>
<dbReference type="RefSeq" id="WP_149678397.1">
    <property type="nucleotide sequence ID" value="NZ_FQZP01000015.1"/>
</dbReference>
<evidence type="ECO:0000256" key="1">
    <source>
        <dbReference type="SAM" id="Phobius"/>
    </source>
</evidence>
<name>A0A1M6F2H9_9FIRM</name>
<dbReference type="AlphaFoldDB" id="A0A1M6F2H9"/>
<protein>
    <submittedName>
        <fullName evidence="2">Uncharacterized protein</fullName>
    </submittedName>
</protein>
<evidence type="ECO:0000313" key="3">
    <source>
        <dbReference type="Proteomes" id="UP000324781"/>
    </source>
</evidence>
<dbReference type="Proteomes" id="UP000324781">
    <property type="component" value="Unassembled WGS sequence"/>
</dbReference>